<dbReference type="InterPro" id="IPR052994">
    <property type="entry name" value="Tiny_macrocysts_regulators"/>
</dbReference>
<accession>A0AAD8XVX1</accession>
<dbReference type="AlphaFoldDB" id="A0AAD8XVX1"/>
<evidence type="ECO:0000256" key="4">
    <source>
        <dbReference type="ARBA" id="ARBA00022840"/>
    </source>
</evidence>
<proteinExistence type="predicted"/>
<dbReference type="Gene3D" id="3.30.450.20">
    <property type="entry name" value="PAS domain"/>
    <property type="match status" value="2"/>
</dbReference>
<dbReference type="GO" id="GO:0005524">
    <property type="term" value="F:ATP binding"/>
    <property type="evidence" value="ECO:0007669"/>
    <property type="project" value="UniProtKB-KW"/>
</dbReference>
<dbReference type="FunFam" id="3.30.450.20:FF:000060">
    <property type="entry name" value="Sensor protein FixL"/>
    <property type="match status" value="1"/>
</dbReference>
<dbReference type="NCBIfam" id="TIGR00229">
    <property type="entry name" value="sensory_box"/>
    <property type="match status" value="2"/>
</dbReference>
<dbReference type="PANTHER" id="PTHR31600:SF2">
    <property type="entry name" value="GAMETE ENRICHED GENE 10 PROTEIN-RELATED"/>
    <property type="match status" value="1"/>
</dbReference>
<reference evidence="6" key="1">
    <citation type="submission" date="2023-06" db="EMBL/GenBank/DDBJ databases">
        <title>Survivors Of The Sea: Transcriptome response of Skeletonema marinoi to long-term dormancy.</title>
        <authorList>
            <person name="Pinder M.I.M."/>
            <person name="Kourtchenko O."/>
            <person name="Robertson E.K."/>
            <person name="Larsson T."/>
            <person name="Maumus F."/>
            <person name="Osuna-Cruz C.M."/>
            <person name="Vancaester E."/>
            <person name="Stenow R."/>
            <person name="Vandepoele K."/>
            <person name="Ploug H."/>
            <person name="Bruchert V."/>
            <person name="Godhe A."/>
            <person name="Topel M."/>
        </authorList>
    </citation>
    <scope>NUCLEOTIDE SEQUENCE</scope>
    <source>
        <strain evidence="6">R05AC</strain>
    </source>
</reference>
<dbReference type="Proteomes" id="UP001224775">
    <property type="component" value="Unassembled WGS sequence"/>
</dbReference>
<dbReference type="SUPFAM" id="SSF55785">
    <property type="entry name" value="PYP-like sensor domain (PAS domain)"/>
    <property type="match status" value="3"/>
</dbReference>
<dbReference type="EMBL" id="JATAAI010000039">
    <property type="protein sequence ID" value="KAK1734410.1"/>
    <property type="molecule type" value="Genomic_DNA"/>
</dbReference>
<keyword evidence="2" id="KW-0547">Nucleotide-binding</keyword>
<dbReference type="CDD" id="cd00130">
    <property type="entry name" value="PAS"/>
    <property type="match status" value="1"/>
</dbReference>
<dbReference type="PANTHER" id="PTHR31600">
    <property type="entry name" value="TINY MACROCYSTS PROTEIN B-RELATED"/>
    <property type="match status" value="1"/>
</dbReference>
<dbReference type="InterPro" id="IPR013767">
    <property type="entry name" value="PAS_fold"/>
</dbReference>
<keyword evidence="7" id="KW-1185">Reference proteome</keyword>
<name>A0AAD8XVX1_9STRA</name>
<dbReference type="InterPro" id="IPR000014">
    <property type="entry name" value="PAS"/>
</dbReference>
<evidence type="ECO:0000256" key="2">
    <source>
        <dbReference type="ARBA" id="ARBA00022741"/>
    </source>
</evidence>
<dbReference type="PROSITE" id="PS50112">
    <property type="entry name" value="PAS"/>
    <property type="match status" value="2"/>
</dbReference>
<keyword evidence="4" id="KW-0067">ATP-binding</keyword>
<dbReference type="Pfam" id="PF00989">
    <property type="entry name" value="PAS"/>
    <property type="match status" value="2"/>
</dbReference>
<keyword evidence="3" id="KW-0418">Kinase</keyword>
<dbReference type="SMART" id="SM00091">
    <property type="entry name" value="PAS"/>
    <property type="match status" value="3"/>
</dbReference>
<evidence type="ECO:0000313" key="6">
    <source>
        <dbReference type="EMBL" id="KAK1734410.1"/>
    </source>
</evidence>
<feature type="domain" description="PAS" evidence="5">
    <location>
        <begin position="179"/>
        <end position="221"/>
    </location>
</feature>
<dbReference type="GO" id="GO:0006355">
    <property type="term" value="P:regulation of DNA-templated transcription"/>
    <property type="evidence" value="ECO:0007669"/>
    <property type="project" value="InterPro"/>
</dbReference>
<evidence type="ECO:0000256" key="3">
    <source>
        <dbReference type="ARBA" id="ARBA00022777"/>
    </source>
</evidence>
<organism evidence="6 7">
    <name type="scientific">Skeletonema marinoi</name>
    <dbReference type="NCBI Taxonomy" id="267567"/>
    <lineage>
        <taxon>Eukaryota</taxon>
        <taxon>Sar</taxon>
        <taxon>Stramenopiles</taxon>
        <taxon>Ochrophyta</taxon>
        <taxon>Bacillariophyta</taxon>
        <taxon>Coscinodiscophyceae</taxon>
        <taxon>Thalassiosirophycidae</taxon>
        <taxon>Thalassiosirales</taxon>
        <taxon>Skeletonemataceae</taxon>
        <taxon>Skeletonema</taxon>
        <taxon>Skeletonema marinoi-dohrnii complex</taxon>
    </lineage>
</organism>
<dbReference type="InterPro" id="IPR035965">
    <property type="entry name" value="PAS-like_dom_sf"/>
</dbReference>
<evidence type="ECO:0000313" key="7">
    <source>
        <dbReference type="Proteomes" id="UP001224775"/>
    </source>
</evidence>
<evidence type="ECO:0000259" key="5">
    <source>
        <dbReference type="PROSITE" id="PS50112"/>
    </source>
</evidence>
<keyword evidence="1" id="KW-0808">Transferase</keyword>
<sequence>MSCPFKHLAATSASPPSPTGVADKTALLNKLVVFMQRSADAAFLLDAEGTIIFRNKAAQLMFLTNVNQMNFCSLFSSTRGDCWDSLARNLQAGDPSSHDVTVIDEKDGSALGFRVSLVKLSPEMMGDEDTNNDVFACAYVTPAHDHENTSSSSSRGPLGKVDSMDRCIHKIIEDVSDHYEGHMKDVVEACGDPMFSVFEDGTIGTANGYGAHMFGYSQEELSEMNISSICPVVRDIQKIAQCMNGSAMKHHEQKTTALHKSGRSFNVDMCLSLNNSFAGSEEPVYFAHFKDLSAFEDHETELEHKDNLCQAMCNASFDPMFSIDQTGTILVVNDAACSMFGYSREEFINNNISMICNEKDSQSHDKYMERYLRTGKRRVIGIKRPLVARRKDGSEFHIELGVSEVNLPDGKKVFCGYVRDRTQERLDKQMIRRRDAVIKDEFFTPKKEDVRGAMKRNLERATQ</sequence>
<feature type="domain" description="PAS" evidence="5">
    <location>
        <begin position="318"/>
        <end position="375"/>
    </location>
</feature>
<evidence type="ECO:0000256" key="1">
    <source>
        <dbReference type="ARBA" id="ARBA00022679"/>
    </source>
</evidence>
<comment type="caution">
    <text evidence="6">The sequence shown here is derived from an EMBL/GenBank/DDBJ whole genome shotgun (WGS) entry which is preliminary data.</text>
</comment>
<gene>
    <name evidence="6" type="ORF">QTG54_014917</name>
</gene>
<dbReference type="GO" id="GO:0016301">
    <property type="term" value="F:kinase activity"/>
    <property type="evidence" value="ECO:0007669"/>
    <property type="project" value="UniProtKB-KW"/>
</dbReference>
<protein>
    <submittedName>
        <fullName evidence="6">PAS domain-containing protein</fullName>
    </submittedName>
</protein>